<evidence type="ECO:0000313" key="3">
    <source>
        <dbReference type="WBParaSite" id="SSTP_0000082100.1"/>
    </source>
</evidence>
<feature type="region of interest" description="Disordered" evidence="1">
    <location>
        <begin position="418"/>
        <end position="450"/>
    </location>
</feature>
<feature type="region of interest" description="Disordered" evidence="1">
    <location>
        <begin position="27"/>
        <end position="89"/>
    </location>
</feature>
<evidence type="ECO:0000313" key="4">
    <source>
        <dbReference type="WBParaSite" id="TCONS_00008420.p1"/>
    </source>
</evidence>
<reference evidence="3" key="1">
    <citation type="submission" date="2015-08" db="UniProtKB">
        <authorList>
            <consortium name="WormBaseParasite"/>
        </authorList>
    </citation>
    <scope>IDENTIFICATION</scope>
</reference>
<evidence type="ECO:0000313" key="2">
    <source>
        <dbReference type="Proteomes" id="UP000035681"/>
    </source>
</evidence>
<dbReference type="AlphaFoldDB" id="A0A0K0DUA8"/>
<feature type="compositionally biased region" description="Polar residues" evidence="1">
    <location>
        <begin position="425"/>
        <end position="450"/>
    </location>
</feature>
<sequence length="569" mass="63986">MVSTTPVQDVCSPSLYHNVNNNKDILPSDNINYDRSSKKENTSINFSSPNDVSVGVSLGLPLPTSKSSTEGMEEGTDKCQDSQNERTPLLESSERNVKINKNKECENNNNNNVNNNKECIVVKVENDITNNGINNGNNVNNNNNSNSNIMNSKINNDGTYKKVRNVIQWRLLGSFDNEEEMLKVRCTQRVSKRKTDTIRNGVKLTFRCNVWKRTRCTYQMYVLYRHDSKIDLYETGVHNHEISTKAKYPNHTPQTYLNERSKKYLLSLKESNSNNSIKRPASNDGIANIVRDAKTRKMSPIINVKDEFIEDSVPESSGNTPLNTILKSIVVNEKIQNIAKSIDTGGIESCEVNCSKKSQSNSNTLITPKSLDESPLDFLSAFPSIYAYTNTSSSSSTSTAFTQGSSLIVKTTDEEINADSVPETIHSSTSYSSGDASPVNTSSTIHSPTSKFSLEDSETLSHLCKIAQELDLQFSFRATNGLREYCFQLNDTSQSFPKLILIDYGTSIQIEEHSIKISETEKWLKQDFNQFIWALRGKCCYMIKQQSKQNRKGFNFNYTNFGTNTYFGV</sequence>
<dbReference type="WBParaSite" id="TCONS_00008420.p1">
    <property type="protein sequence ID" value="TCONS_00008420.p1"/>
    <property type="gene ID" value="XLOC_006372"/>
</dbReference>
<dbReference type="WBParaSite" id="SSTP_0000082100.1">
    <property type="protein sequence ID" value="SSTP_0000082100.1"/>
    <property type="gene ID" value="SSTP_0000082100"/>
</dbReference>
<proteinExistence type="predicted"/>
<accession>A0A0K0DUA8</accession>
<protein>
    <submittedName>
        <fullName evidence="3 4">FLYWCH-type domain-containing protein</fullName>
    </submittedName>
</protein>
<feature type="compositionally biased region" description="Basic and acidic residues" evidence="1">
    <location>
        <begin position="75"/>
        <end position="84"/>
    </location>
</feature>
<dbReference type="Proteomes" id="UP000035681">
    <property type="component" value="Unplaced"/>
</dbReference>
<name>A0A0K0DUA8_STRER</name>
<keyword evidence="2" id="KW-1185">Reference proteome</keyword>
<evidence type="ECO:0000256" key="1">
    <source>
        <dbReference type="SAM" id="MobiDB-lite"/>
    </source>
</evidence>
<feature type="compositionally biased region" description="Polar residues" evidence="1">
    <location>
        <begin position="42"/>
        <end position="51"/>
    </location>
</feature>
<organism evidence="3">
    <name type="scientific">Strongyloides stercoralis</name>
    <name type="common">Threadworm</name>
    <dbReference type="NCBI Taxonomy" id="6248"/>
    <lineage>
        <taxon>Eukaryota</taxon>
        <taxon>Metazoa</taxon>
        <taxon>Ecdysozoa</taxon>
        <taxon>Nematoda</taxon>
        <taxon>Chromadorea</taxon>
        <taxon>Rhabditida</taxon>
        <taxon>Tylenchina</taxon>
        <taxon>Panagrolaimomorpha</taxon>
        <taxon>Strongyloidoidea</taxon>
        <taxon>Strongyloididae</taxon>
        <taxon>Strongyloides</taxon>
    </lineage>
</organism>